<dbReference type="EMBL" id="LIZT01000017">
    <property type="protein sequence ID" value="KPJ50586.1"/>
    <property type="molecule type" value="Genomic_DNA"/>
</dbReference>
<name>A0A0S7WK88_UNCT6</name>
<dbReference type="AlphaFoldDB" id="A0A0S7WK88"/>
<evidence type="ECO:0000313" key="3">
    <source>
        <dbReference type="Proteomes" id="UP000051124"/>
    </source>
</evidence>
<feature type="domain" description="Peptidase S55" evidence="1">
    <location>
        <begin position="1"/>
        <end position="114"/>
    </location>
</feature>
<sequence length="551" mass="59429">MSLKDVKPGMKGVGKTVFRGTQVEDFDVEIIGVVENFIPGKDLILVRVGGGVIDEAGVIEGMSGSPVYVDGKLIGAMAYKFGAFQKEPIGGVTPIEEMLRIFEPGHEQGGIHMGEHGVVPIGTPLTVAGFHPNICDEIANACMQFGFVPVSTGTPRGESMGEFSAEAGAAIGLSLIRGDAEMSAIGTLTLVEGDKVIGFGHGAFVGGKVDLPLVAGYVHSVIPSSFMSYKLASGCQVIGKITADRVVGVGGRLGARARLIPATVKVGSTEGEETYQYEIVQYKLMTPLLVNWIAKNSLLASIKATGDCTVSGEMKVVVGDTRTVRLRNVFAGSNAIDEFGRWVYQPIERLLNNQFGEQEISSIELNVSMKEEVEKVRILSVKLNRTSFKQSDTLVAEVELLSLDGDRYTEEFFVPMGRVPEGVGLEVQVSSSDTLRAQEMQRWPRRFSPTSPDHLIRLIEDAGSSDELELRVLVGEEVVQLKGIDLPFLPSSVRGLFHAGKIADETVVTTGYPLFSVRRRLVHPISGFETIEVKMEGAVEEPETNGGRNKK</sequence>
<reference evidence="2 3" key="1">
    <citation type="journal article" date="2015" name="Microbiome">
        <title>Genomic resolution of linkages in carbon, nitrogen, and sulfur cycling among widespread estuary sediment bacteria.</title>
        <authorList>
            <person name="Baker B.J."/>
            <person name="Lazar C.S."/>
            <person name="Teske A.P."/>
            <person name="Dick G.J."/>
        </authorList>
    </citation>
    <scope>NUCLEOTIDE SEQUENCE [LARGE SCALE GENOMIC DNA]</scope>
    <source>
        <strain evidence="2">DG_26</strain>
    </source>
</reference>
<evidence type="ECO:0000313" key="2">
    <source>
        <dbReference type="EMBL" id="KPJ50586.1"/>
    </source>
</evidence>
<accession>A0A0S7WK88</accession>
<organism evidence="2 3">
    <name type="scientific">candidate division TA06 bacterium DG_26</name>
    <dbReference type="NCBI Taxonomy" id="1703771"/>
    <lineage>
        <taxon>Bacteria</taxon>
        <taxon>Bacteria division TA06</taxon>
    </lineage>
</organism>
<gene>
    <name evidence="2" type="ORF">AMJ40_02430</name>
</gene>
<evidence type="ECO:0000259" key="1">
    <source>
        <dbReference type="PROSITE" id="PS51494"/>
    </source>
</evidence>
<dbReference type="PROSITE" id="PS51494">
    <property type="entry name" value="SPOIVB"/>
    <property type="match status" value="1"/>
</dbReference>
<dbReference type="PATRIC" id="fig|1703771.3.peg.499"/>
<protein>
    <recommendedName>
        <fullName evidence="1">Peptidase S55 domain-containing protein</fullName>
    </recommendedName>
</protein>
<comment type="caution">
    <text evidence="2">The sequence shown here is derived from an EMBL/GenBank/DDBJ whole genome shotgun (WGS) entry which is preliminary data.</text>
</comment>
<dbReference type="Pfam" id="PF05580">
    <property type="entry name" value="Peptidase_S55"/>
    <property type="match status" value="1"/>
</dbReference>
<proteinExistence type="predicted"/>
<dbReference type="Proteomes" id="UP000051124">
    <property type="component" value="Unassembled WGS sequence"/>
</dbReference>
<dbReference type="InterPro" id="IPR008763">
    <property type="entry name" value="Peptidase_S55"/>
</dbReference>